<feature type="compositionally biased region" description="Basic and acidic residues" evidence="1">
    <location>
        <begin position="170"/>
        <end position="184"/>
    </location>
</feature>
<evidence type="ECO:0000256" key="2">
    <source>
        <dbReference type="SAM" id="Phobius"/>
    </source>
</evidence>
<feature type="region of interest" description="Disordered" evidence="1">
    <location>
        <begin position="170"/>
        <end position="191"/>
    </location>
</feature>
<feature type="transmembrane region" description="Helical" evidence="2">
    <location>
        <begin position="12"/>
        <end position="28"/>
    </location>
</feature>
<dbReference type="PANTHER" id="PTHR34351:SF1">
    <property type="entry name" value="SLR1927 PROTEIN"/>
    <property type="match status" value="1"/>
</dbReference>
<proteinExistence type="predicted"/>
<evidence type="ECO:0000313" key="4">
    <source>
        <dbReference type="EMBL" id="HJA04720.1"/>
    </source>
</evidence>
<keyword evidence="2" id="KW-0812">Transmembrane</keyword>
<keyword evidence="2" id="KW-0472">Membrane</keyword>
<dbReference type="PANTHER" id="PTHR34351">
    <property type="entry name" value="SLR1927 PROTEIN-RELATED"/>
    <property type="match status" value="1"/>
</dbReference>
<gene>
    <name evidence="4" type="ORF">H9800_07640</name>
</gene>
<name>A0A9D2H715_9MICO</name>
<feature type="domain" description="DUF58" evidence="3">
    <location>
        <begin position="192"/>
        <end position="291"/>
    </location>
</feature>
<reference evidence="4" key="2">
    <citation type="submission" date="2021-04" db="EMBL/GenBank/DDBJ databases">
        <authorList>
            <person name="Gilroy R."/>
        </authorList>
    </citation>
    <scope>NUCLEOTIDE SEQUENCE</scope>
    <source>
        <strain evidence="4">ChiHjej8B7-3636</strain>
    </source>
</reference>
<dbReference type="EMBL" id="DXAM01000107">
    <property type="protein sequence ID" value="HJA04720.1"/>
    <property type="molecule type" value="Genomic_DNA"/>
</dbReference>
<keyword evidence="2" id="KW-1133">Transmembrane helix</keyword>
<comment type="caution">
    <text evidence="4">The sequence shown here is derived from an EMBL/GenBank/DDBJ whole genome shotgun (WGS) entry which is preliminary data.</text>
</comment>
<dbReference type="Pfam" id="PF01882">
    <property type="entry name" value="DUF58"/>
    <property type="match status" value="1"/>
</dbReference>
<sequence length="366" mass="38525">MRGRILPTLRGAGLIVVGAALIGTGAALDRVELTYFGVVFWGVVIVASLAVALAPAPRRITRTGHQDLVAVGDPLRVVTELSGGSVAFLEDAVDAVSPGLLQERDDDRNPRMAVSWVTPTRRGAHRIGPVRVEMLAPFGAARAHRSIGPVDEILAVPPVVPLLSIRSRGIDDGDPPARHDRSGHGADNLVPRPYVAGDSMRRVHWRASAHHGDLMVREEERDQTPTAALVLDLDPESWADERAFDLAMNACVSVAARLVADGFDVEVIAVDGSSFASVSSRDGLDDLLILCARLEPRGQGAETADFPPGVGLVIGIGSAVPPARAPVPHLLLASSGDHASARGWRTAPLEADVAASWEAVIDGGAR</sequence>
<dbReference type="InterPro" id="IPR002881">
    <property type="entry name" value="DUF58"/>
</dbReference>
<evidence type="ECO:0000259" key="3">
    <source>
        <dbReference type="Pfam" id="PF01882"/>
    </source>
</evidence>
<evidence type="ECO:0000256" key="1">
    <source>
        <dbReference type="SAM" id="MobiDB-lite"/>
    </source>
</evidence>
<reference evidence="4" key="1">
    <citation type="journal article" date="2021" name="PeerJ">
        <title>Extensive microbial diversity within the chicken gut microbiome revealed by metagenomics and culture.</title>
        <authorList>
            <person name="Gilroy R."/>
            <person name="Ravi A."/>
            <person name="Getino M."/>
            <person name="Pursley I."/>
            <person name="Horton D.L."/>
            <person name="Alikhan N.F."/>
            <person name="Baker D."/>
            <person name="Gharbi K."/>
            <person name="Hall N."/>
            <person name="Watson M."/>
            <person name="Adriaenssens E.M."/>
            <person name="Foster-Nyarko E."/>
            <person name="Jarju S."/>
            <person name="Secka A."/>
            <person name="Antonio M."/>
            <person name="Oren A."/>
            <person name="Chaudhuri R.R."/>
            <person name="La Ragione R."/>
            <person name="Hildebrand F."/>
            <person name="Pallen M.J."/>
        </authorList>
    </citation>
    <scope>NUCLEOTIDE SEQUENCE</scope>
    <source>
        <strain evidence="4">ChiHjej8B7-3636</strain>
    </source>
</reference>
<accession>A0A9D2H715</accession>
<organism evidence="4 5">
    <name type="scientific">Candidatus Microbacterium stercoravium</name>
    <dbReference type="NCBI Taxonomy" id="2838697"/>
    <lineage>
        <taxon>Bacteria</taxon>
        <taxon>Bacillati</taxon>
        <taxon>Actinomycetota</taxon>
        <taxon>Actinomycetes</taxon>
        <taxon>Micrococcales</taxon>
        <taxon>Microbacteriaceae</taxon>
        <taxon>Microbacterium</taxon>
    </lineage>
</organism>
<protein>
    <submittedName>
        <fullName evidence="4">DUF58 domain-containing protein</fullName>
    </submittedName>
</protein>
<evidence type="ECO:0000313" key="5">
    <source>
        <dbReference type="Proteomes" id="UP000824220"/>
    </source>
</evidence>
<feature type="transmembrane region" description="Helical" evidence="2">
    <location>
        <begin position="34"/>
        <end position="54"/>
    </location>
</feature>
<dbReference type="Proteomes" id="UP000824220">
    <property type="component" value="Unassembled WGS sequence"/>
</dbReference>
<dbReference type="AlphaFoldDB" id="A0A9D2H715"/>